<keyword evidence="7" id="KW-0573">Peptidoglycan synthesis</keyword>
<accession>A0A1F5BW22</accession>
<dbReference type="GO" id="GO:0008360">
    <property type="term" value="P:regulation of cell shape"/>
    <property type="evidence" value="ECO:0007669"/>
    <property type="project" value="UniProtKB-KW"/>
</dbReference>
<evidence type="ECO:0000313" key="12">
    <source>
        <dbReference type="EMBL" id="OGD34805.1"/>
    </source>
</evidence>
<dbReference type="Pfam" id="PF01098">
    <property type="entry name" value="FTSW_RODA_SPOVE"/>
    <property type="match status" value="1"/>
</dbReference>
<keyword evidence="2" id="KW-1003">Cell membrane</keyword>
<dbReference type="GO" id="GO:0015648">
    <property type="term" value="F:lipid-linked peptidoglycan transporter activity"/>
    <property type="evidence" value="ECO:0007669"/>
    <property type="project" value="TreeGrafter"/>
</dbReference>
<feature type="transmembrane region" description="Helical" evidence="11">
    <location>
        <begin position="12"/>
        <end position="34"/>
    </location>
</feature>
<evidence type="ECO:0000256" key="2">
    <source>
        <dbReference type="ARBA" id="ARBA00022475"/>
    </source>
</evidence>
<evidence type="ECO:0000256" key="3">
    <source>
        <dbReference type="ARBA" id="ARBA00022676"/>
    </source>
</evidence>
<evidence type="ECO:0000256" key="4">
    <source>
        <dbReference type="ARBA" id="ARBA00022679"/>
    </source>
</evidence>
<evidence type="ECO:0000256" key="11">
    <source>
        <dbReference type="SAM" id="Phobius"/>
    </source>
</evidence>
<feature type="transmembrane region" description="Helical" evidence="11">
    <location>
        <begin position="161"/>
        <end position="178"/>
    </location>
</feature>
<dbReference type="AlphaFoldDB" id="A0A1F5BW22"/>
<evidence type="ECO:0000256" key="6">
    <source>
        <dbReference type="ARBA" id="ARBA00022960"/>
    </source>
</evidence>
<dbReference type="InterPro" id="IPR018365">
    <property type="entry name" value="Cell_cycle_FtsW-rel_CS"/>
</dbReference>
<organism evidence="12 13">
    <name type="scientific">Candidatus Azambacteria bacterium RIFCSPLOWO2_01_FULL_46_25</name>
    <dbReference type="NCBI Taxonomy" id="1797298"/>
    <lineage>
        <taxon>Bacteria</taxon>
        <taxon>Candidatus Azamiibacteriota</taxon>
    </lineage>
</organism>
<feature type="transmembrane region" description="Helical" evidence="11">
    <location>
        <begin position="302"/>
        <end position="319"/>
    </location>
</feature>
<evidence type="ECO:0000256" key="9">
    <source>
        <dbReference type="ARBA" id="ARBA00023136"/>
    </source>
</evidence>
<comment type="caution">
    <text evidence="12">The sequence shown here is derived from an EMBL/GenBank/DDBJ whole genome shotgun (WGS) entry which is preliminary data.</text>
</comment>
<dbReference type="GO" id="GO:0016757">
    <property type="term" value="F:glycosyltransferase activity"/>
    <property type="evidence" value="ECO:0007669"/>
    <property type="project" value="UniProtKB-KW"/>
</dbReference>
<dbReference type="NCBIfam" id="TIGR02210">
    <property type="entry name" value="rodA_shape"/>
    <property type="match status" value="1"/>
</dbReference>
<dbReference type="STRING" id="1797298.A2988_04920"/>
<dbReference type="PANTHER" id="PTHR30474">
    <property type="entry name" value="CELL CYCLE PROTEIN"/>
    <property type="match status" value="1"/>
</dbReference>
<evidence type="ECO:0000256" key="10">
    <source>
        <dbReference type="ARBA" id="ARBA00023316"/>
    </source>
</evidence>
<evidence type="ECO:0000313" key="13">
    <source>
        <dbReference type="Proteomes" id="UP000176650"/>
    </source>
</evidence>
<dbReference type="PROSITE" id="PS00428">
    <property type="entry name" value="FTSW_RODA_SPOVE"/>
    <property type="match status" value="1"/>
</dbReference>
<feature type="transmembrane region" description="Helical" evidence="11">
    <location>
        <begin position="108"/>
        <end position="125"/>
    </location>
</feature>
<feature type="transmembrane region" description="Helical" evidence="11">
    <location>
        <begin position="273"/>
        <end position="290"/>
    </location>
</feature>
<evidence type="ECO:0000256" key="5">
    <source>
        <dbReference type="ARBA" id="ARBA00022692"/>
    </source>
</evidence>
<dbReference type="GO" id="GO:0032153">
    <property type="term" value="C:cell division site"/>
    <property type="evidence" value="ECO:0007669"/>
    <property type="project" value="TreeGrafter"/>
</dbReference>
<sequence length="364" mass="39862">MKLPAYVRKMDGLLVLATVFLACFGVLELIGMAHNNAAFALYRNKQILFSLLGVALMFAVSFIDYRFFKNNSYAIILLYAFALVSLGILLALGSAVRGATSWFRLGEFAFGPVELAKIAVIMLLAKYFSARHIEVHRVFHVMVSFAYVAAPLALVLLQPDLGSAIIIFSVWFCILFFSGMSKKHVAMLLILGVLASGFAWTSMLKPYQKDRILSFLNVERDPQGSGYNVIQSMIAIGDGGAFGKGLGYGSQVQLGFLPESHTDFMFASIAEEFGFAGVALIFFLLCLLFWRITRIALKAENNFAKLFCVGMIVLLFVHVTINMGMNLGVMPVTGIPFPFVSYGGSSLLSLFTAIGIVQSIKTHG</sequence>
<keyword evidence="3" id="KW-0328">Glycosyltransferase</keyword>
<reference evidence="12 13" key="1">
    <citation type="journal article" date="2016" name="Nat. Commun.">
        <title>Thousands of microbial genomes shed light on interconnected biogeochemical processes in an aquifer system.</title>
        <authorList>
            <person name="Anantharaman K."/>
            <person name="Brown C.T."/>
            <person name="Hug L.A."/>
            <person name="Sharon I."/>
            <person name="Castelle C.J."/>
            <person name="Probst A.J."/>
            <person name="Thomas B.C."/>
            <person name="Singh A."/>
            <person name="Wilkins M.J."/>
            <person name="Karaoz U."/>
            <person name="Brodie E.L."/>
            <person name="Williams K.H."/>
            <person name="Hubbard S.S."/>
            <person name="Banfield J.F."/>
        </authorList>
    </citation>
    <scope>NUCLEOTIDE SEQUENCE [LARGE SCALE GENOMIC DNA]</scope>
</reference>
<dbReference type="GO" id="GO:0005886">
    <property type="term" value="C:plasma membrane"/>
    <property type="evidence" value="ECO:0007669"/>
    <property type="project" value="TreeGrafter"/>
</dbReference>
<gene>
    <name evidence="12" type="ORF">A2988_04920</name>
</gene>
<feature type="transmembrane region" description="Helical" evidence="11">
    <location>
        <begin position="137"/>
        <end position="155"/>
    </location>
</feature>
<keyword evidence="5 11" id="KW-0812">Transmembrane</keyword>
<dbReference type="InterPro" id="IPR011923">
    <property type="entry name" value="RodA/MrdB"/>
</dbReference>
<feature type="transmembrane region" description="Helical" evidence="11">
    <location>
        <begin position="75"/>
        <end position="96"/>
    </location>
</feature>
<feature type="transmembrane region" description="Helical" evidence="11">
    <location>
        <begin position="46"/>
        <end position="63"/>
    </location>
</feature>
<keyword evidence="10" id="KW-0961">Cell wall biogenesis/degradation</keyword>
<dbReference type="GO" id="GO:0009252">
    <property type="term" value="P:peptidoglycan biosynthetic process"/>
    <property type="evidence" value="ECO:0007669"/>
    <property type="project" value="UniProtKB-KW"/>
</dbReference>
<dbReference type="GO" id="GO:0051301">
    <property type="term" value="P:cell division"/>
    <property type="evidence" value="ECO:0007669"/>
    <property type="project" value="InterPro"/>
</dbReference>
<name>A0A1F5BW22_9BACT</name>
<keyword evidence="4" id="KW-0808">Transferase</keyword>
<dbReference type="PROSITE" id="PS51257">
    <property type="entry name" value="PROKAR_LIPOPROTEIN"/>
    <property type="match status" value="1"/>
</dbReference>
<keyword evidence="8 11" id="KW-1133">Transmembrane helix</keyword>
<comment type="subcellular location">
    <subcellularLocation>
        <location evidence="1">Membrane</location>
        <topology evidence="1">Multi-pass membrane protein</topology>
    </subcellularLocation>
</comment>
<dbReference type="EMBL" id="MEYS01000001">
    <property type="protein sequence ID" value="OGD34805.1"/>
    <property type="molecule type" value="Genomic_DNA"/>
</dbReference>
<keyword evidence="6" id="KW-0133">Cell shape</keyword>
<dbReference type="PANTHER" id="PTHR30474:SF1">
    <property type="entry name" value="PEPTIDOGLYCAN GLYCOSYLTRANSFERASE MRDB"/>
    <property type="match status" value="1"/>
</dbReference>
<feature type="transmembrane region" description="Helical" evidence="11">
    <location>
        <begin position="185"/>
        <end position="203"/>
    </location>
</feature>
<evidence type="ECO:0000256" key="8">
    <source>
        <dbReference type="ARBA" id="ARBA00022989"/>
    </source>
</evidence>
<keyword evidence="9 11" id="KW-0472">Membrane</keyword>
<dbReference type="GO" id="GO:0071555">
    <property type="term" value="P:cell wall organization"/>
    <property type="evidence" value="ECO:0007669"/>
    <property type="project" value="UniProtKB-KW"/>
</dbReference>
<proteinExistence type="predicted"/>
<evidence type="ECO:0000256" key="7">
    <source>
        <dbReference type="ARBA" id="ARBA00022984"/>
    </source>
</evidence>
<evidence type="ECO:0000256" key="1">
    <source>
        <dbReference type="ARBA" id="ARBA00004141"/>
    </source>
</evidence>
<feature type="transmembrane region" description="Helical" evidence="11">
    <location>
        <begin position="339"/>
        <end position="357"/>
    </location>
</feature>
<dbReference type="Proteomes" id="UP000176650">
    <property type="component" value="Unassembled WGS sequence"/>
</dbReference>
<dbReference type="InterPro" id="IPR001182">
    <property type="entry name" value="FtsW/RodA"/>
</dbReference>
<protein>
    <submittedName>
        <fullName evidence="12">Rod shape-determining protein RodA</fullName>
    </submittedName>
</protein>